<dbReference type="InterPro" id="IPR036388">
    <property type="entry name" value="WH-like_DNA-bd_sf"/>
</dbReference>
<dbReference type="SUPFAM" id="SSF46785">
    <property type="entry name" value="Winged helix' DNA-binding domain"/>
    <property type="match status" value="1"/>
</dbReference>
<dbReference type="Pfam" id="PF08279">
    <property type="entry name" value="HTH_11"/>
    <property type="match status" value="1"/>
</dbReference>
<dbReference type="EMBL" id="BAAADE010000004">
    <property type="protein sequence ID" value="GAA0606930.1"/>
    <property type="molecule type" value="Genomic_DNA"/>
</dbReference>
<comment type="caution">
    <text evidence="3">The sequence shown here is derived from an EMBL/GenBank/DDBJ whole genome shotgun (WGS) entry which is preliminary data.</text>
</comment>
<evidence type="ECO:0000259" key="2">
    <source>
        <dbReference type="Pfam" id="PF13280"/>
    </source>
</evidence>
<gene>
    <name evidence="3" type="ORF">GCM10008943_23100</name>
</gene>
<dbReference type="InterPro" id="IPR013196">
    <property type="entry name" value="HTH_11"/>
</dbReference>
<proteinExistence type="predicted"/>
<sequence>MLIDLIMSRSERLFDLLQVLRRHKRPVSGKILAEETGVSIRTLYRDIASLQALGAMIEGEAGVGYVLRPGFLLPPLMFTQEEIEALVLGSRWVIERADNHLSDAARSALSRIATVLPTDLRNDLEKSTLLIGPGTKLPNDVVDLKNLRKAIREERKLTIQYHDKIDAISTRTIWPFALTFFDTARILLGWCELRQGFRHFRTDRIIFADIQQEHYPERRQTLFKKWREAEGIKRNFD</sequence>
<dbReference type="PANTHER" id="PTHR34580">
    <property type="match status" value="1"/>
</dbReference>
<evidence type="ECO:0000313" key="4">
    <source>
        <dbReference type="Proteomes" id="UP001424441"/>
    </source>
</evidence>
<name>A0ABN1G9K5_9HYPH</name>
<dbReference type="Proteomes" id="UP001424441">
    <property type="component" value="Unassembled WGS sequence"/>
</dbReference>
<reference evidence="3 4" key="1">
    <citation type="journal article" date="2019" name="Int. J. Syst. Evol. Microbiol.">
        <title>The Global Catalogue of Microorganisms (GCM) 10K type strain sequencing project: providing services to taxonomists for standard genome sequencing and annotation.</title>
        <authorList>
            <consortium name="The Broad Institute Genomics Platform"/>
            <consortium name="The Broad Institute Genome Sequencing Center for Infectious Disease"/>
            <person name="Wu L."/>
            <person name="Ma J."/>
        </authorList>
    </citation>
    <scope>NUCLEOTIDE SEQUENCE [LARGE SCALE GENOMIC DNA]</scope>
    <source>
        <strain evidence="3 4">JCM 15115</strain>
    </source>
</reference>
<dbReference type="PANTHER" id="PTHR34580:SF3">
    <property type="entry name" value="PROTEIN PAFB"/>
    <property type="match status" value="1"/>
</dbReference>
<accession>A0ABN1G9K5</accession>
<protein>
    <submittedName>
        <fullName evidence="3">YafY family protein</fullName>
    </submittedName>
</protein>
<keyword evidence="4" id="KW-1185">Reference proteome</keyword>
<feature type="domain" description="Helix-turn-helix type 11" evidence="1">
    <location>
        <begin position="12"/>
        <end position="65"/>
    </location>
</feature>
<dbReference type="Pfam" id="PF13280">
    <property type="entry name" value="WYL"/>
    <property type="match status" value="1"/>
</dbReference>
<dbReference type="InterPro" id="IPR026881">
    <property type="entry name" value="WYL_dom"/>
</dbReference>
<evidence type="ECO:0000313" key="3">
    <source>
        <dbReference type="EMBL" id="GAA0606930.1"/>
    </source>
</evidence>
<evidence type="ECO:0000259" key="1">
    <source>
        <dbReference type="Pfam" id="PF08279"/>
    </source>
</evidence>
<dbReference type="Gene3D" id="1.10.10.10">
    <property type="entry name" value="Winged helix-like DNA-binding domain superfamily/Winged helix DNA-binding domain"/>
    <property type="match status" value="1"/>
</dbReference>
<feature type="domain" description="WYL" evidence="2">
    <location>
        <begin position="144"/>
        <end position="205"/>
    </location>
</feature>
<dbReference type="PROSITE" id="PS52050">
    <property type="entry name" value="WYL"/>
    <property type="match status" value="1"/>
</dbReference>
<organism evidence="3 4">
    <name type="scientific">Paenochrobactrum glaciei</name>
    <dbReference type="NCBI Taxonomy" id="486407"/>
    <lineage>
        <taxon>Bacteria</taxon>
        <taxon>Pseudomonadati</taxon>
        <taxon>Pseudomonadota</taxon>
        <taxon>Alphaproteobacteria</taxon>
        <taxon>Hyphomicrobiales</taxon>
        <taxon>Brucellaceae</taxon>
        <taxon>Paenochrobactrum</taxon>
    </lineage>
</organism>
<dbReference type="InterPro" id="IPR036390">
    <property type="entry name" value="WH_DNA-bd_sf"/>
</dbReference>
<dbReference type="InterPro" id="IPR051534">
    <property type="entry name" value="CBASS_pafABC_assoc_protein"/>
</dbReference>